<sequence length="385" mass="41120">MAWGPLLATKPGCCTVPQLPHLDPKGFGSGCDPCRSTALGTHRATQPPEQQHPWDRDRRQVEKKGQWGTPTWGGSDLEHRDPLCEVRKGRKEGREPRTSLTDEIGQVEVELFDGDADVVGLDAEDGVGALARLDQPLAVGALQGDPFEQDDHDQVEPPHLVSLPQAVDAAHFALLVGVGEDAAGRLLAGDGEHEVLAALGPDVFAQLGQEARGPFLLHLGLLAQQLVLHRPLLVLRHPLLVLLEVLALAGLQVEPGVGEGPHVGEQRLDEGVELILRGTETACHPQGPAARPQTHPWPLMGPGPAFPNPTLSTCRAALGSDVVSPNSTVGPPWGRPGVPHLTPATCRAPVGQTWGPQTRSWPPAEPHQGQIWCPKPNPSHLWGQT</sequence>
<feature type="region of interest" description="Disordered" evidence="1">
    <location>
        <begin position="40"/>
        <end position="80"/>
    </location>
</feature>
<name>A0A669QLJ1_PHACC</name>
<evidence type="ECO:0000256" key="1">
    <source>
        <dbReference type="SAM" id="MobiDB-lite"/>
    </source>
</evidence>
<dbReference type="AlphaFoldDB" id="A0A669QLJ1"/>
<feature type="region of interest" description="Disordered" evidence="1">
    <location>
        <begin position="353"/>
        <end position="385"/>
    </location>
</feature>
<proteinExistence type="predicted"/>
<reference evidence="2" key="2">
    <citation type="submission" date="2025-09" db="UniProtKB">
        <authorList>
            <consortium name="Ensembl"/>
        </authorList>
    </citation>
    <scope>IDENTIFICATION</scope>
</reference>
<evidence type="ECO:0000313" key="3">
    <source>
        <dbReference type="Proteomes" id="UP000472261"/>
    </source>
</evidence>
<accession>A0A669QLJ1</accession>
<organism evidence="2 3">
    <name type="scientific">Phasianus colchicus</name>
    <name type="common">Common pheasant</name>
    <dbReference type="NCBI Taxonomy" id="9054"/>
    <lineage>
        <taxon>Eukaryota</taxon>
        <taxon>Metazoa</taxon>
        <taxon>Chordata</taxon>
        <taxon>Craniata</taxon>
        <taxon>Vertebrata</taxon>
        <taxon>Euteleostomi</taxon>
        <taxon>Archelosauria</taxon>
        <taxon>Archosauria</taxon>
        <taxon>Dinosauria</taxon>
        <taxon>Saurischia</taxon>
        <taxon>Theropoda</taxon>
        <taxon>Coelurosauria</taxon>
        <taxon>Aves</taxon>
        <taxon>Neognathae</taxon>
        <taxon>Galloanserae</taxon>
        <taxon>Galliformes</taxon>
        <taxon>Phasianidae</taxon>
        <taxon>Phasianinae</taxon>
        <taxon>Phasianus</taxon>
    </lineage>
</organism>
<protein>
    <submittedName>
        <fullName evidence="2">Uncharacterized protein</fullName>
    </submittedName>
</protein>
<evidence type="ECO:0000313" key="2">
    <source>
        <dbReference type="Ensembl" id="ENSPCLP00000021649.1"/>
    </source>
</evidence>
<keyword evidence="3" id="KW-1185">Reference proteome</keyword>
<reference evidence="2" key="1">
    <citation type="submission" date="2025-08" db="UniProtKB">
        <authorList>
            <consortium name="Ensembl"/>
        </authorList>
    </citation>
    <scope>IDENTIFICATION</scope>
</reference>
<dbReference type="Ensembl" id="ENSPCLT00000030010.1">
    <property type="protein sequence ID" value="ENSPCLP00000021649.1"/>
    <property type="gene ID" value="ENSPCLG00000019041.1"/>
</dbReference>
<feature type="compositionally biased region" description="Basic and acidic residues" evidence="1">
    <location>
        <begin position="52"/>
        <end position="65"/>
    </location>
</feature>
<dbReference type="Proteomes" id="UP000472261">
    <property type="component" value="Unplaced"/>
</dbReference>